<proteinExistence type="predicted"/>
<dbReference type="AlphaFoldDB" id="W1PAA1"/>
<dbReference type="EMBL" id="KI394195">
    <property type="protein sequence ID" value="ERN04614.1"/>
    <property type="molecule type" value="Genomic_DNA"/>
</dbReference>
<evidence type="ECO:0000313" key="1">
    <source>
        <dbReference type="EMBL" id="ERN04614.1"/>
    </source>
</evidence>
<name>W1PAA1_AMBTC</name>
<accession>W1PAA1</accession>
<evidence type="ECO:0000313" key="2">
    <source>
        <dbReference type="Proteomes" id="UP000017836"/>
    </source>
</evidence>
<dbReference type="Gramene" id="ERN04614">
    <property type="protein sequence ID" value="ERN04614"/>
    <property type="gene ID" value="AMTR_s00075p00170880"/>
</dbReference>
<protein>
    <submittedName>
        <fullName evidence="1">Uncharacterized protein</fullName>
    </submittedName>
</protein>
<keyword evidence="2" id="KW-1185">Reference proteome</keyword>
<dbReference type="HOGENOM" id="CLU_2925683_0_0_1"/>
<reference evidence="2" key="1">
    <citation type="journal article" date="2013" name="Science">
        <title>The Amborella genome and the evolution of flowering plants.</title>
        <authorList>
            <consortium name="Amborella Genome Project"/>
        </authorList>
    </citation>
    <scope>NUCLEOTIDE SEQUENCE [LARGE SCALE GENOMIC DNA]</scope>
</reference>
<sequence>MTLLRLQSRSKEAIGKKEIRIQGTLSWKKGKAKFIREMEMLTSEAPFDLHVVDRGKYFPSK</sequence>
<organism evidence="1 2">
    <name type="scientific">Amborella trichopoda</name>
    <dbReference type="NCBI Taxonomy" id="13333"/>
    <lineage>
        <taxon>Eukaryota</taxon>
        <taxon>Viridiplantae</taxon>
        <taxon>Streptophyta</taxon>
        <taxon>Embryophyta</taxon>
        <taxon>Tracheophyta</taxon>
        <taxon>Spermatophyta</taxon>
        <taxon>Magnoliopsida</taxon>
        <taxon>Amborellales</taxon>
        <taxon>Amborellaceae</taxon>
        <taxon>Amborella</taxon>
    </lineage>
</organism>
<gene>
    <name evidence="1" type="ORF">AMTR_s00075p00170880</name>
</gene>
<dbReference type="Proteomes" id="UP000017836">
    <property type="component" value="Unassembled WGS sequence"/>
</dbReference>